<dbReference type="InterPro" id="IPR011990">
    <property type="entry name" value="TPR-like_helical_dom_sf"/>
</dbReference>
<keyword evidence="1" id="KW-0802">TPR repeat</keyword>
<dbReference type="OrthoDB" id="9991317at2759"/>
<feature type="domain" description="CHAT" evidence="3">
    <location>
        <begin position="1237"/>
        <end position="1509"/>
    </location>
</feature>
<dbReference type="SUPFAM" id="SSF48452">
    <property type="entry name" value="TPR-like"/>
    <property type="match status" value="2"/>
</dbReference>
<name>A0A067QE64_9AGAM</name>
<evidence type="ECO:0000313" key="4">
    <source>
        <dbReference type="EMBL" id="KDQ61807.1"/>
    </source>
</evidence>
<keyword evidence="5" id="KW-1185">Reference proteome</keyword>
<dbReference type="PANTHER" id="PTHR12558:SF13">
    <property type="entry name" value="CELL DIVISION CYCLE PROTEIN 27 HOMOLOG"/>
    <property type="match status" value="1"/>
</dbReference>
<comment type="similarity">
    <text evidence="2">Belongs to the APC3/CDC27 family.</text>
</comment>
<evidence type="ECO:0000259" key="3">
    <source>
        <dbReference type="Pfam" id="PF12770"/>
    </source>
</evidence>
<dbReference type="InParanoid" id="A0A067QE64"/>
<dbReference type="Gene3D" id="1.25.40.10">
    <property type="entry name" value="Tetratricopeptide repeat domain"/>
    <property type="match status" value="4"/>
</dbReference>
<dbReference type="Proteomes" id="UP000027265">
    <property type="component" value="Unassembled WGS sequence"/>
</dbReference>
<protein>
    <recommendedName>
        <fullName evidence="3">CHAT domain-containing protein</fullName>
    </recommendedName>
</protein>
<proteinExistence type="inferred from homology"/>
<dbReference type="Pfam" id="PF12770">
    <property type="entry name" value="CHAT"/>
    <property type="match status" value="1"/>
</dbReference>
<evidence type="ECO:0000256" key="2">
    <source>
        <dbReference type="ARBA" id="ARBA00038210"/>
    </source>
</evidence>
<dbReference type="STRING" id="933084.A0A067QE64"/>
<reference evidence="5" key="1">
    <citation type="journal article" date="2014" name="Proc. Natl. Acad. Sci. U.S.A.">
        <title>Extensive sampling of basidiomycete genomes demonstrates inadequacy of the white-rot/brown-rot paradigm for wood decay fungi.</title>
        <authorList>
            <person name="Riley R."/>
            <person name="Salamov A.A."/>
            <person name="Brown D.W."/>
            <person name="Nagy L.G."/>
            <person name="Floudas D."/>
            <person name="Held B.W."/>
            <person name="Levasseur A."/>
            <person name="Lombard V."/>
            <person name="Morin E."/>
            <person name="Otillar R."/>
            <person name="Lindquist E.A."/>
            <person name="Sun H."/>
            <person name="LaButti K.M."/>
            <person name="Schmutz J."/>
            <person name="Jabbour D."/>
            <person name="Luo H."/>
            <person name="Baker S.E."/>
            <person name="Pisabarro A.G."/>
            <person name="Walton J.D."/>
            <person name="Blanchette R.A."/>
            <person name="Henrissat B."/>
            <person name="Martin F."/>
            <person name="Cullen D."/>
            <person name="Hibbett D.S."/>
            <person name="Grigoriev I.V."/>
        </authorList>
    </citation>
    <scope>NUCLEOTIDE SEQUENCE [LARGE SCALE GENOMIC DNA]</scope>
    <source>
        <strain evidence="5">MUCL 33604</strain>
    </source>
</reference>
<evidence type="ECO:0000313" key="5">
    <source>
        <dbReference type="Proteomes" id="UP000027265"/>
    </source>
</evidence>
<dbReference type="PANTHER" id="PTHR12558">
    <property type="entry name" value="CELL DIVISION CYCLE 16,23,27"/>
    <property type="match status" value="1"/>
</dbReference>
<accession>A0A067QE64</accession>
<dbReference type="EMBL" id="KL197712">
    <property type="protein sequence ID" value="KDQ61807.1"/>
    <property type="molecule type" value="Genomic_DNA"/>
</dbReference>
<gene>
    <name evidence="4" type="ORF">JAAARDRAFT_172246</name>
</gene>
<sequence length="1510" mass="169188">MESDRKLLDLLSVGDPARVEILLRLSAHLRNNYWRHDCMRRHQESISYIRDALALCPAGHSLRSSCLRKLADALCDRCRMSHQIVDVVDAIKYCREDLVLCPAGHAERANSLKGLAEALTLHQKHSGSGDEFEEIIKCYLECCTLSPSGDSFPRYLLLSILHLRLDHSGNLEELVNFTHVNLDLLLDQTDGDTPPRRDISVAYQYQSNKLHDGYLPYGKETRLEHAIECTRKALDLRPAGDPGRDEVLCDLSRHLEKRYKLRSRKEDLEESITHAREALALRPAGHNDRASALTILATALHSSLEGLVDALTLQQQHLGCGDVFEETIKYRLEILTLTPSASDRFRHDLLSTLHLRLDQSGDLEELETRLEHAIQCSRKALDLRPVDDPGRDEVLCDLSRHLEKRYKLYGRKEDLEESITHAREALALRPAVGDPGRDEVLCNLSRHLEKRYKLWGQKEDLEESITHAREALALRPTGHDNHASTLTILTIALLSRYAADPGQSGDFEEVIGCHSKTLGLHPVGDPERQTALGHLAKAFAARYDHSGSIDDLESAIQYGAQAVDLQPDGEPGRDEVLFDLNHHLVEYCIHSQRNDYLNEAIAHGRAALALRPSSHVHHLPTLINLTLALKMRWETSPSQPDDLEEAIAMLREYLNLSSIDSIDRLKVFFRLSDLFRSRCLHTGSMEDLEEAVKIRSEALSPYPHHSLPLDTITSVQHKYRICYGLATVHSDRYYHEGQLVHLEDSISYFRLCLGLLLGDDNKRSQVLTNLSRVLRSRFHHSGQTGDLDEIVRYAREALNLHPVGHSRRSSSLNGLASALEEYQSYNGTSSSIDEVIELRLESLNLIPPHDTRRGNILNRLGRTFQTRYHSSRGMHDLDSAIDYHNKALSFFNNQNSSRAGVLTNIALALRHRYQGSANEDDLKMGIQRLREARACLPEGHRHTAWVFRELAVMLLTGKEPSPAHNSEEAFTLLADAAHHKAASSCRQLKAAREWISHAVRHHHHSALDAYTCALALLHKCLATRPDVTAQQEFLGAKGKSLACDAAAFAIKEGKVEMALEMLEHGRTILWSKLRGYRESLHALGDADPSLCTHFEDVSAKLENIAMVIDSDSDSPSLEQGDVHVDPSTTLDTRMRDHWLLSEEWDDVVDKIRKLHGFEDFLKAVPYATLRQVAIESVVVVINVSQYRSDVLILQGSNPPVIVCLPDATPESLKTLSTQLFHAVESDDTDRHKQIFPVLRGLWDSVMFPIHEKLGSLNVPEKAHIWLCPTSVLCGLPLHAAGLYRRGAINLPDLYVCSYTPTLSALITARSGLAQPLCSPQLLAVCQPADDLRAAEAEIGLVKALGSFVVTLCGAEATPESVLSHLQEHQWTHFVCHGHRHKDPFNSFLQLHGRDLTVREMMTARLPNAEFAFLSACHTAAADTKGAPDEVIHITSALQFAGFRSVVGTLWQAPDDIGPDLTTEFYKYMFRGSDGTPDFRDAAKALNQATLAMRQQGVSLDRWIQYVHIGA</sequence>
<dbReference type="InterPro" id="IPR024983">
    <property type="entry name" value="CHAT_dom"/>
</dbReference>
<dbReference type="HOGENOM" id="CLU_001305_0_3_1"/>
<dbReference type="GO" id="GO:0005680">
    <property type="term" value="C:anaphase-promoting complex"/>
    <property type="evidence" value="ECO:0007669"/>
    <property type="project" value="UniProtKB-ARBA"/>
</dbReference>
<evidence type="ECO:0000256" key="1">
    <source>
        <dbReference type="ARBA" id="ARBA00022803"/>
    </source>
</evidence>
<organism evidence="4 5">
    <name type="scientific">Jaapia argillacea MUCL 33604</name>
    <dbReference type="NCBI Taxonomy" id="933084"/>
    <lineage>
        <taxon>Eukaryota</taxon>
        <taxon>Fungi</taxon>
        <taxon>Dikarya</taxon>
        <taxon>Basidiomycota</taxon>
        <taxon>Agaricomycotina</taxon>
        <taxon>Agaricomycetes</taxon>
        <taxon>Agaricomycetidae</taxon>
        <taxon>Jaapiales</taxon>
        <taxon>Jaapiaceae</taxon>
        <taxon>Jaapia</taxon>
    </lineage>
</organism>